<keyword evidence="5" id="KW-1185">Reference proteome</keyword>
<dbReference type="GO" id="GO:0016705">
    <property type="term" value="F:oxidoreductase activity, acting on paired donors, with incorporation or reduction of molecular oxygen"/>
    <property type="evidence" value="ECO:0007669"/>
    <property type="project" value="InterPro"/>
</dbReference>
<feature type="transmembrane region" description="Helical" evidence="3">
    <location>
        <begin position="12"/>
        <end position="31"/>
    </location>
</feature>
<sequence>MPLINTSPVQDFNSRFVIYFLLLVTAVVWVIHRRQKNLRIYRLGNLIPGPMALPLFGNALLALGKRPERLEYGEKYGNVVRGWLGYKLVIFLTDADDIEVILNSHIHIDKASEYRFFKPWLGEGLLI</sequence>
<dbReference type="AlphaFoldDB" id="A0A0L7K285"/>
<name>A0A0L7K285_OPEBR</name>
<keyword evidence="2" id="KW-0560">Oxidoreductase</keyword>
<dbReference type="InterPro" id="IPR001128">
    <property type="entry name" value="Cyt_P450"/>
</dbReference>
<dbReference type="STRING" id="104452.A0A0L7K285"/>
<dbReference type="InterPro" id="IPR036396">
    <property type="entry name" value="Cyt_P450_sf"/>
</dbReference>
<dbReference type="GO" id="GO:0005506">
    <property type="term" value="F:iron ion binding"/>
    <property type="evidence" value="ECO:0007669"/>
    <property type="project" value="InterPro"/>
</dbReference>
<protein>
    <submittedName>
        <fullName evidence="4">Cytochrome P450 CYP4G48</fullName>
    </submittedName>
</protein>
<dbReference type="Proteomes" id="UP000037510">
    <property type="component" value="Unassembled WGS sequence"/>
</dbReference>
<accession>A0A0L7K285</accession>
<keyword evidence="3" id="KW-0812">Transmembrane</keyword>
<reference evidence="4 5" key="1">
    <citation type="journal article" date="2015" name="Genome Biol. Evol.">
        <title>The genome of winter moth (Operophtera brumata) provides a genomic perspective on sexual dimorphism and phenology.</title>
        <authorList>
            <person name="Derks M.F."/>
            <person name="Smit S."/>
            <person name="Salis L."/>
            <person name="Schijlen E."/>
            <person name="Bossers A."/>
            <person name="Mateman C."/>
            <person name="Pijl A.S."/>
            <person name="de Ridder D."/>
            <person name="Groenen M.A."/>
            <person name="Visser M.E."/>
            <person name="Megens H.J."/>
        </authorList>
    </citation>
    <scope>NUCLEOTIDE SEQUENCE [LARGE SCALE GENOMIC DNA]</scope>
    <source>
        <strain evidence="4">WM2013NL</strain>
        <tissue evidence="4">Head and thorax</tissue>
    </source>
</reference>
<keyword evidence="2" id="KW-0503">Monooxygenase</keyword>
<dbReference type="GO" id="GO:0004497">
    <property type="term" value="F:monooxygenase activity"/>
    <property type="evidence" value="ECO:0007669"/>
    <property type="project" value="UniProtKB-KW"/>
</dbReference>
<comment type="caution">
    <text evidence="4">The sequence shown here is derived from an EMBL/GenBank/DDBJ whole genome shotgun (WGS) entry which is preliminary data.</text>
</comment>
<proteinExistence type="inferred from homology"/>
<dbReference type="GO" id="GO:0020037">
    <property type="term" value="F:heme binding"/>
    <property type="evidence" value="ECO:0007669"/>
    <property type="project" value="InterPro"/>
</dbReference>
<dbReference type="SUPFAM" id="SSF48264">
    <property type="entry name" value="Cytochrome P450"/>
    <property type="match status" value="1"/>
</dbReference>
<evidence type="ECO:0000256" key="1">
    <source>
        <dbReference type="ARBA" id="ARBA00010617"/>
    </source>
</evidence>
<organism evidence="4 5">
    <name type="scientific">Operophtera brumata</name>
    <name type="common">Winter moth</name>
    <name type="synonym">Phalaena brumata</name>
    <dbReference type="NCBI Taxonomy" id="104452"/>
    <lineage>
        <taxon>Eukaryota</taxon>
        <taxon>Metazoa</taxon>
        <taxon>Ecdysozoa</taxon>
        <taxon>Arthropoda</taxon>
        <taxon>Hexapoda</taxon>
        <taxon>Insecta</taxon>
        <taxon>Pterygota</taxon>
        <taxon>Neoptera</taxon>
        <taxon>Endopterygota</taxon>
        <taxon>Lepidoptera</taxon>
        <taxon>Glossata</taxon>
        <taxon>Ditrysia</taxon>
        <taxon>Geometroidea</taxon>
        <taxon>Geometridae</taxon>
        <taxon>Larentiinae</taxon>
        <taxon>Operophtera</taxon>
    </lineage>
</organism>
<feature type="non-terminal residue" evidence="4">
    <location>
        <position position="127"/>
    </location>
</feature>
<keyword evidence="3" id="KW-0472">Membrane</keyword>
<gene>
    <name evidence="4" type="ORF">OBRU01_27294</name>
</gene>
<evidence type="ECO:0000313" key="5">
    <source>
        <dbReference type="Proteomes" id="UP000037510"/>
    </source>
</evidence>
<dbReference type="EMBL" id="JTDY01021712">
    <property type="protein sequence ID" value="KOB51759.1"/>
    <property type="molecule type" value="Genomic_DNA"/>
</dbReference>
<dbReference type="Gene3D" id="1.10.630.10">
    <property type="entry name" value="Cytochrome P450"/>
    <property type="match status" value="1"/>
</dbReference>
<comment type="similarity">
    <text evidence="1">Belongs to the cytochrome P450 family.</text>
</comment>
<dbReference type="Pfam" id="PF00067">
    <property type="entry name" value="p450"/>
    <property type="match status" value="1"/>
</dbReference>
<evidence type="ECO:0000256" key="3">
    <source>
        <dbReference type="SAM" id="Phobius"/>
    </source>
</evidence>
<evidence type="ECO:0000256" key="2">
    <source>
        <dbReference type="ARBA" id="ARBA00023033"/>
    </source>
</evidence>
<evidence type="ECO:0000313" key="4">
    <source>
        <dbReference type="EMBL" id="KOB51759.1"/>
    </source>
</evidence>
<keyword evidence="3" id="KW-1133">Transmembrane helix</keyword>